<sequence>MSRVFLVGDSAGGHIATNIGTHRRANIRYRGVVGFSPSRIHGTVGLWSSNRWDAGAAGCNPPTRWTTTAPVPPLREDRGRSAVRHTRLSIFQRGYRPPYRDTREEPTMGGRHAGDPKDKPYEPPKDPPSKDTPPPGGGTRGK</sequence>
<evidence type="ECO:0000313" key="3">
    <source>
        <dbReference type="Proteomes" id="UP000805614"/>
    </source>
</evidence>
<gene>
    <name evidence="2" type="ORF">HKK74_11475</name>
</gene>
<dbReference type="InterPro" id="IPR029058">
    <property type="entry name" value="AB_hydrolase_fold"/>
</dbReference>
<dbReference type="Proteomes" id="UP000805614">
    <property type="component" value="Unassembled WGS sequence"/>
</dbReference>
<evidence type="ECO:0008006" key="4">
    <source>
        <dbReference type="Google" id="ProtNLM"/>
    </source>
</evidence>
<organism evidence="2 3">
    <name type="scientific">Actinomadura alba</name>
    <dbReference type="NCBI Taxonomy" id="406431"/>
    <lineage>
        <taxon>Bacteria</taxon>
        <taxon>Bacillati</taxon>
        <taxon>Actinomycetota</taxon>
        <taxon>Actinomycetes</taxon>
        <taxon>Streptosporangiales</taxon>
        <taxon>Thermomonosporaceae</taxon>
        <taxon>Actinomadura</taxon>
    </lineage>
</organism>
<evidence type="ECO:0000313" key="2">
    <source>
        <dbReference type="EMBL" id="MBC6466113.1"/>
    </source>
</evidence>
<feature type="region of interest" description="Disordered" evidence="1">
    <location>
        <begin position="57"/>
        <end position="142"/>
    </location>
</feature>
<evidence type="ECO:0000256" key="1">
    <source>
        <dbReference type="SAM" id="MobiDB-lite"/>
    </source>
</evidence>
<dbReference type="Gene3D" id="3.40.50.1820">
    <property type="entry name" value="alpha/beta hydrolase"/>
    <property type="match status" value="1"/>
</dbReference>
<accession>A0ABR7LN60</accession>
<feature type="compositionally biased region" description="Basic and acidic residues" evidence="1">
    <location>
        <begin position="98"/>
        <end position="129"/>
    </location>
</feature>
<dbReference type="SUPFAM" id="SSF53474">
    <property type="entry name" value="alpha/beta-Hydrolases"/>
    <property type="match status" value="1"/>
</dbReference>
<name>A0ABR7LN60_9ACTN</name>
<dbReference type="EMBL" id="JABVEC010000007">
    <property type="protein sequence ID" value="MBC6466113.1"/>
    <property type="molecule type" value="Genomic_DNA"/>
</dbReference>
<proteinExistence type="predicted"/>
<protein>
    <recommendedName>
        <fullName evidence="4">Alpha/beta hydrolase fold-3 domain-containing protein</fullName>
    </recommendedName>
</protein>
<comment type="caution">
    <text evidence="2">The sequence shown here is derived from an EMBL/GenBank/DDBJ whole genome shotgun (WGS) entry which is preliminary data.</text>
</comment>
<keyword evidence="3" id="KW-1185">Reference proteome</keyword>
<reference evidence="2 3" key="1">
    <citation type="submission" date="2020-06" db="EMBL/GenBank/DDBJ databases">
        <title>Actinomadura xiongansis sp. nov., isolated from soil of Baiyangdian.</title>
        <authorList>
            <person name="Zhang X."/>
        </authorList>
    </citation>
    <scope>NUCLEOTIDE SEQUENCE [LARGE SCALE GENOMIC DNA]</scope>
    <source>
        <strain evidence="2 3">HBUM206468</strain>
    </source>
</reference>